<evidence type="ECO:0000313" key="2">
    <source>
        <dbReference type="Proteomes" id="UP001055811"/>
    </source>
</evidence>
<organism evidence="1 2">
    <name type="scientific">Cichorium intybus</name>
    <name type="common">Chicory</name>
    <dbReference type="NCBI Taxonomy" id="13427"/>
    <lineage>
        <taxon>Eukaryota</taxon>
        <taxon>Viridiplantae</taxon>
        <taxon>Streptophyta</taxon>
        <taxon>Embryophyta</taxon>
        <taxon>Tracheophyta</taxon>
        <taxon>Spermatophyta</taxon>
        <taxon>Magnoliopsida</taxon>
        <taxon>eudicotyledons</taxon>
        <taxon>Gunneridae</taxon>
        <taxon>Pentapetalae</taxon>
        <taxon>asterids</taxon>
        <taxon>campanulids</taxon>
        <taxon>Asterales</taxon>
        <taxon>Asteraceae</taxon>
        <taxon>Cichorioideae</taxon>
        <taxon>Cichorieae</taxon>
        <taxon>Cichoriinae</taxon>
        <taxon>Cichorium</taxon>
    </lineage>
</organism>
<protein>
    <submittedName>
        <fullName evidence="1">Uncharacterized protein</fullName>
    </submittedName>
</protein>
<name>A0ACB8YTP7_CICIN</name>
<dbReference type="Proteomes" id="UP001055811">
    <property type="component" value="Linkage Group LG09"/>
</dbReference>
<reference evidence="1 2" key="2">
    <citation type="journal article" date="2022" name="Mol. Ecol. Resour.">
        <title>The genomes of chicory, endive, great burdock and yacon provide insights into Asteraceae paleo-polyploidization history and plant inulin production.</title>
        <authorList>
            <person name="Fan W."/>
            <person name="Wang S."/>
            <person name="Wang H."/>
            <person name="Wang A."/>
            <person name="Jiang F."/>
            <person name="Liu H."/>
            <person name="Zhao H."/>
            <person name="Xu D."/>
            <person name="Zhang Y."/>
        </authorList>
    </citation>
    <scope>NUCLEOTIDE SEQUENCE [LARGE SCALE GENOMIC DNA]</scope>
    <source>
        <strain evidence="2">cv. Punajuju</strain>
        <tissue evidence="1">Leaves</tissue>
    </source>
</reference>
<proteinExistence type="predicted"/>
<keyword evidence="2" id="KW-1185">Reference proteome</keyword>
<accession>A0ACB8YTP7</accession>
<sequence>MKHLLELPKAETNLTLWKADLTQEGSFVFPTDTFLPGMYMEKSMKLTSWKTQNDPWIRSFVFQKDQVTSGKLSDSVPITRLSIHFDCKSPQEYENLGLELSKVP</sequence>
<gene>
    <name evidence="1" type="ORF">L2E82_46116</name>
</gene>
<dbReference type="EMBL" id="CM042017">
    <property type="protein sequence ID" value="KAI3688496.1"/>
    <property type="molecule type" value="Genomic_DNA"/>
</dbReference>
<reference evidence="2" key="1">
    <citation type="journal article" date="2022" name="Mol. Ecol. Resour.">
        <title>The genomes of chicory, endive, great burdock and yacon provide insights into Asteraceae palaeo-polyploidization history and plant inulin production.</title>
        <authorList>
            <person name="Fan W."/>
            <person name="Wang S."/>
            <person name="Wang H."/>
            <person name="Wang A."/>
            <person name="Jiang F."/>
            <person name="Liu H."/>
            <person name="Zhao H."/>
            <person name="Xu D."/>
            <person name="Zhang Y."/>
        </authorList>
    </citation>
    <scope>NUCLEOTIDE SEQUENCE [LARGE SCALE GENOMIC DNA]</scope>
    <source>
        <strain evidence="2">cv. Punajuju</strain>
    </source>
</reference>
<comment type="caution">
    <text evidence="1">The sequence shown here is derived from an EMBL/GenBank/DDBJ whole genome shotgun (WGS) entry which is preliminary data.</text>
</comment>
<evidence type="ECO:0000313" key="1">
    <source>
        <dbReference type="EMBL" id="KAI3688496.1"/>
    </source>
</evidence>